<dbReference type="GO" id="GO:0008061">
    <property type="term" value="F:chitin binding"/>
    <property type="evidence" value="ECO:0007669"/>
    <property type="project" value="UniProtKB-UniRule"/>
</dbReference>
<feature type="non-terminal residue" evidence="4">
    <location>
        <position position="53"/>
    </location>
</feature>
<sequence length="53" mass="5191">ASSLSQNGLCGADNGGWICAGSGWGDCCSSYGYCGTSNAYCGSGCQSDFGDCS</sequence>
<dbReference type="KEGG" id="bcom:BAUCODRAFT_57616"/>
<protein>
    <submittedName>
        <fullName evidence="4">Carbohydrate-binding module family 18 protein</fullName>
    </submittedName>
</protein>
<evidence type="ECO:0000259" key="3">
    <source>
        <dbReference type="PROSITE" id="PS50941"/>
    </source>
</evidence>
<dbReference type="Gene3D" id="3.30.60.10">
    <property type="entry name" value="Endochitinase-like"/>
    <property type="match status" value="1"/>
</dbReference>
<keyword evidence="5" id="KW-1185">Reference proteome</keyword>
<dbReference type="GeneID" id="19115721"/>
<feature type="non-terminal residue" evidence="4">
    <location>
        <position position="1"/>
    </location>
</feature>
<comment type="caution">
    <text evidence="2">Lacks conserved residue(s) required for the propagation of feature annotation.</text>
</comment>
<proteinExistence type="predicted"/>
<evidence type="ECO:0000256" key="1">
    <source>
        <dbReference type="ARBA" id="ARBA00022669"/>
    </source>
</evidence>
<organism evidence="4 5">
    <name type="scientific">Baudoinia panamericana (strain UAMH 10762)</name>
    <name type="common">Angels' share fungus</name>
    <name type="synonym">Baudoinia compniacensis (strain UAMH 10762)</name>
    <dbReference type="NCBI Taxonomy" id="717646"/>
    <lineage>
        <taxon>Eukaryota</taxon>
        <taxon>Fungi</taxon>
        <taxon>Dikarya</taxon>
        <taxon>Ascomycota</taxon>
        <taxon>Pezizomycotina</taxon>
        <taxon>Dothideomycetes</taxon>
        <taxon>Dothideomycetidae</taxon>
        <taxon>Mycosphaerellales</taxon>
        <taxon>Teratosphaeriaceae</taxon>
        <taxon>Baudoinia</taxon>
    </lineage>
</organism>
<dbReference type="PROSITE" id="PS50941">
    <property type="entry name" value="CHIT_BIND_I_2"/>
    <property type="match status" value="1"/>
</dbReference>
<dbReference type="EMBL" id="KB445551">
    <property type="protein sequence ID" value="EMD00272.1"/>
    <property type="molecule type" value="Genomic_DNA"/>
</dbReference>
<dbReference type="AlphaFoldDB" id="M2MTN2"/>
<evidence type="ECO:0000313" key="4">
    <source>
        <dbReference type="EMBL" id="EMD00272.1"/>
    </source>
</evidence>
<dbReference type="HOGENOM" id="CLU_214130_0_0_1"/>
<dbReference type="SMART" id="SM00270">
    <property type="entry name" value="ChtBD1"/>
    <property type="match status" value="1"/>
</dbReference>
<name>M2MTN2_BAUPA</name>
<dbReference type="InterPro" id="IPR036861">
    <property type="entry name" value="Endochitinase-like_sf"/>
</dbReference>
<dbReference type="SUPFAM" id="SSF57016">
    <property type="entry name" value="Plant lectins/antimicrobial peptides"/>
    <property type="match status" value="1"/>
</dbReference>
<dbReference type="RefSeq" id="XP_007672772.1">
    <property type="nucleotide sequence ID" value="XM_007674582.1"/>
</dbReference>
<dbReference type="OMA" id="NNATCQG"/>
<feature type="disulfide bond" evidence="2">
    <location>
        <begin position="27"/>
        <end position="41"/>
    </location>
</feature>
<gene>
    <name evidence="4" type="ORF">BAUCODRAFT_57616</name>
</gene>
<dbReference type="InterPro" id="IPR001002">
    <property type="entry name" value="Chitin-bd_1"/>
</dbReference>
<dbReference type="STRING" id="717646.M2MTN2"/>
<feature type="domain" description="Chitin-binding type-1" evidence="3">
    <location>
        <begin position="7"/>
        <end position="53"/>
    </location>
</feature>
<keyword evidence="1 2" id="KW-0147">Chitin-binding</keyword>
<keyword evidence="2" id="KW-1015">Disulfide bond</keyword>
<evidence type="ECO:0000256" key="2">
    <source>
        <dbReference type="PROSITE-ProRule" id="PRU00261"/>
    </source>
</evidence>
<dbReference type="Pfam" id="PF00187">
    <property type="entry name" value="Chitin_bind_1"/>
    <property type="match status" value="1"/>
</dbReference>
<dbReference type="Proteomes" id="UP000011761">
    <property type="component" value="Unassembled WGS sequence"/>
</dbReference>
<dbReference type="OrthoDB" id="5985073at2759"/>
<reference evidence="4 5" key="1">
    <citation type="journal article" date="2012" name="PLoS Pathog.">
        <title>Diverse lifestyles and strategies of plant pathogenesis encoded in the genomes of eighteen Dothideomycetes fungi.</title>
        <authorList>
            <person name="Ohm R.A."/>
            <person name="Feau N."/>
            <person name="Henrissat B."/>
            <person name="Schoch C.L."/>
            <person name="Horwitz B.A."/>
            <person name="Barry K.W."/>
            <person name="Condon B.J."/>
            <person name="Copeland A.C."/>
            <person name="Dhillon B."/>
            <person name="Glaser F."/>
            <person name="Hesse C.N."/>
            <person name="Kosti I."/>
            <person name="LaButti K."/>
            <person name="Lindquist E.A."/>
            <person name="Lucas S."/>
            <person name="Salamov A.A."/>
            <person name="Bradshaw R.E."/>
            <person name="Ciuffetti L."/>
            <person name="Hamelin R.C."/>
            <person name="Kema G.H.J."/>
            <person name="Lawrence C."/>
            <person name="Scott J.A."/>
            <person name="Spatafora J.W."/>
            <person name="Turgeon B.G."/>
            <person name="de Wit P.J.G.M."/>
            <person name="Zhong S."/>
            <person name="Goodwin S.B."/>
            <person name="Grigoriev I.V."/>
        </authorList>
    </citation>
    <scope>NUCLEOTIDE SEQUENCE [LARGE SCALE GENOMIC DNA]</scope>
    <source>
        <strain evidence="4 5">UAMH 10762</strain>
    </source>
</reference>
<accession>M2MTN2</accession>
<evidence type="ECO:0000313" key="5">
    <source>
        <dbReference type="Proteomes" id="UP000011761"/>
    </source>
</evidence>